<keyword evidence="9 14" id="KW-1133">Transmembrane helix</keyword>
<dbReference type="GO" id="GO:0005886">
    <property type="term" value="C:plasma membrane"/>
    <property type="evidence" value="ECO:0007669"/>
    <property type="project" value="UniProtKB-SubCell"/>
</dbReference>
<feature type="transmembrane region" description="Helical" evidence="14">
    <location>
        <begin position="185"/>
        <end position="206"/>
    </location>
</feature>
<evidence type="ECO:0000256" key="8">
    <source>
        <dbReference type="ARBA" id="ARBA00022970"/>
    </source>
</evidence>
<comment type="function">
    <text evidence="12">Carrier protein involved in proton-driven auxin influx. Mediates the formation of auxin gradient from developing leaves (site of auxin biosynthesis) to tips by contributing to the loading of auxin in vascular tissues and facilitating acropetal (base to tip) auxin transport within inner tissues of the root apex, and basipetal (tip to base) auxin transport within outer tissues of the root apex. May be involved in lateral roots and nodules formation.</text>
</comment>
<feature type="transmembrane region" description="Helical" evidence="14">
    <location>
        <begin position="273"/>
        <end position="294"/>
    </location>
</feature>
<dbReference type="GO" id="GO:0009734">
    <property type="term" value="P:auxin-activated signaling pathway"/>
    <property type="evidence" value="ECO:0007669"/>
    <property type="project" value="UniProtKB-KW"/>
</dbReference>
<dbReference type="EMBL" id="RXIC02000025">
    <property type="protein sequence ID" value="KAB1208599.1"/>
    <property type="molecule type" value="Genomic_DNA"/>
</dbReference>
<dbReference type="Proteomes" id="UP000516437">
    <property type="component" value="Chromosome 7"/>
</dbReference>
<keyword evidence="6 14" id="KW-0812">Transmembrane</keyword>
<evidence type="ECO:0000256" key="2">
    <source>
        <dbReference type="ARBA" id="ARBA00004236"/>
    </source>
</evidence>
<evidence type="ECO:0000256" key="6">
    <source>
        <dbReference type="ARBA" id="ARBA00022692"/>
    </source>
</evidence>
<dbReference type="AlphaFoldDB" id="A0A6A1V6X2"/>
<evidence type="ECO:0000256" key="12">
    <source>
        <dbReference type="ARBA" id="ARBA00045588"/>
    </source>
</evidence>
<keyword evidence="8" id="KW-0029">Amino-acid transport</keyword>
<dbReference type="Pfam" id="PF01490">
    <property type="entry name" value="Aa_trans"/>
    <property type="match status" value="1"/>
</dbReference>
<feature type="domain" description="Amino acid transporter transmembrane" evidence="15">
    <location>
        <begin position="28"/>
        <end position="461"/>
    </location>
</feature>
<evidence type="ECO:0000256" key="7">
    <source>
        <dbReference type="ARBA" id="ARBA00022847"/>
    </source>
</evidence>
<dbReference type="GO" id="GO:0012505">
    <property type="term" value="C:endomembrane system"/>
    <property type="evidence" value="ECO:0007669"/>
    <property type="project" value="UniProtKB-SubCell"/>
</dbReference>
<feature type="transmembrane region" description="Helical" evidence="14">
    <location>
        <begin position="34"/>
        <end position="54"/>
    </location>
</feature>
<evidence type="ECO:0000256" key="5">
    <source>
        <dbReference type="ARBA" id="ARBA00022475"/>
    </source>
</evidence>
<dbReference type="GO" id="GO:0006865">
    <property type="term" value="P:amino acid transport"/>
    <property type="evidence" value="ECO:0007669"/>
    <property type="project" value="UniProtKB-KW"/>
</dbReference>
<keyword evidence="4" id="KW-0813">Transport</keyword>
<keyword evidence="10 14" id="KW-0472">Membrane</keyword>
<feature type="transmembrane region" description="Helical" evidence="14">
    <location>
        <begin position="436"/>
        <end position="462"/>
    </location>
</feature>
<reference evidence="16 17" key="1">
    <citation type="journal article" date="2019" name="Plant Biotechnol. J.">
        <title>The red bayberry genome and genetic basis of sex determination.</title>
        <authorList>
            <person name="Jia H.M."/>
            <person name="Jia H.J."/>
            <person name="Cai Q.L."/>
            <person name="Wang Y."/>
            <person name="Zhao H.B."/>
            <person name="Yang W.F."/>
            <person name="Wang G.Y."/>
            <person name="Li Y.H."/>
            <person name="Zhan D.L."/>
            <person name="Shen Y.T."/>
            <person name="Niu Q.F."/>
            <person name="Chang L."/>
            <person name="Qiu J."/>
            <person name="Zhao L."/>
            <person name="Xie H.B."/>
            <person name="Fu W.Y."/>
            <person name="Jin J."/>
            <person name="Li X.W."/>
            <person name="Jiao Y."/>
            <person name="Zhou C.C."/>
            <person name="Tu T."/>
            <person name="Chai C.Y."/>
            <person name="Gao J.L."/>
            <person name="Fan L.J."/>
            <person name="van de Weg E."/>
            <person name="Wang J.Y."/>
            <person name="Gao Z.S."/>
        </authorList>
    </citation>
    <scope>NUCLEOTIDE SEQUENCE [LARGE SCALE GENOMIC DNA]</scope>
    <source>
        <tissue evidence="16">Leaves</tissue>
    </source>
</reference>
<comment type="similarity">
    <text evidence="3">Belongs to the amino acid/polyamine transporter 2 family. Amino acid/auxin permease (AAAP) (TC 2.A.18.1) subfamily.</text>
</comment>
<protein>
    <submittedName>
        <fullName evidence="16">Amino acid permease 1</fullName>
    </submittedName>
</protein>
<evidence type="ECO:0000256" key="4">
    <source>
        <dbReference type="ARBA" id="ARBA00022448"/>
    </source>
</evidence>
<feature type="transmembrane region" description="Helical" evidence="14">
    <location>
        <begin position="60"/>
        <end position="84"/>
    </location>
</feature>
<evidence type="ECO:0000256" key="1">
    <source>
        <dbReference type="ARBA" id="ARBA00004127"/>
    </source>
</evidence>
<dbReference type="OrthoDB" id="40134at2759"/>
<keyword evidence="17" id="KW-1185">Reference proteome</keyword>
<gene>
    <name evidence="16" type="ORF">CJ030_MR7G007751</name>
</gene>
<proteinExistence type="inferred from homology"/>
<organism evidence="16 17">
    <name type="scientific">Morella rubra</name>
    <name type="common">Chinese bayberry</name>
    <dbReference type="NCBI Taxonomy" id="262757"/>
    <lineage>
        <taxon>Eukaryota</taxon>
        <taxon>Viridiplantae</taxon>
        <taxon>Streptophyta</taxon>
        <taxon>Embryophyta</taxon>
        <taxon>Tracheophyta</taxon>
        <taxon>Spermatophyta</taxon>
        <taxon>Magnoliopsida</taxon>
        <taxon>eudicotyledons</taxon>
        <taxon>Gunneridae</taxon>
        <taxon>Pentapetalae</taxon>
        <taxon>rosids</taxon>
        <taxon>fabids</taxon>
        <taxon>Fagales</taxon>
        <taxon>Myricaceae</taxon>
        <taxon>Morella</taxon>
    </lineage>
</organism>
<evidence type="ECO:0000256" key="3">
    <source>
        <dbReference type="ARBA" id="ARBA00005590"/>
    </source>
</evidence>
<comment type="subcellular location">
    <subcellularLocation>
        <location evidence="2">Cell membrane</location>
    </subcellularLocation>
    <subcellularLocation>
        <location evidence="1">Endomembrane system</location>
        <topology evidence="1">Multi-pass membrane protein</topology>
    </subcellularLocation>
</comment>
<keyword evidence="7" id="KW-0769">Symport</keyword>
<dbReference type="GO" id="GO:0015293">
    <property type="term" value="F:symporter activity"/>
    <property type="evidence" value="ECO:0007669"/>
    <property type="project" value="UniProtKB-KW"/>
</dbReference>
<evidence type="ECO:0000256" key="9">
    <source>
        <dbReference type="ARBA" id="ARBA00022989"/>
    </source>
</evidence>
<keyword evidence="11" id="KW-0927">Auxin signaling pathway</keyword>
<evidence type="ECO:0000256" key="13">
    <source>
        <dbReference type="ARBA" id="ARBA00061463"/>
    </source>
</evidence>
<evidence type="ECO:0000313" key="16">
    <source>
        <dbReference type="EMBL" id="KAB1208599.1"/>
    </source>
</evidence>
<evidence type="ECO:0000256" key="10">
    <source>
        <dbReference type="ARBA" id="ARBA00023136"/>
    </source>
</evidence>
<sequence>MKTETNLSFEVESGDTTKFDDDGRAKRTGNVKTATAHIITAVIGSGVLSLAWALAQLGWIAGMVALLIFSLITMFTSSLLANSYRSPDPINGRRNYTYKEAVKNNLGGIKYKFCGVAQYSNLVGITIGYTITSAISMAAIRRSHCFHHHGHDAGCHVSNNPYMIIFGVMQMILSQIPNFHDLAGLSYIAAIMSFTYAFIGIGLSVAQIAEGKGGKTSVTGVTAGVDVTTSQKVWNSLQAIGNIAFAYSYSNVLIEIQDTLKSSPPENGEMKKATTVAVSITSVFYLLCGSLGYAAFGKDAPGNFLTGFGFFEPYWLVDIANICIVVHLVGAYQVFCQPTYQLVEDWLRHRYPENDFIVKERPILIPFIGIYNVNVFRMIWRTSYVIFTSVIAMIFPVFNSVLGLIGAASFWPLTVYFPVEMHISQAKIRSFSLPWIWLKILSGACLVITLVAAAACVQGIIVELSHYQPFKSVS</sequence>
<dbReference type="PANTHER" id="PTHR48017">
    <property type="entry name" value="OS05G0424000 PROTEIN-RELATED"/>
    <property type="match status" value="1"/>
</dbReference>
<comment type="caution">
    <text evidence="16">The sequence shown here is derived from an EMBL/GenBank/DDBJ whole genome shotgun (WGS) entry which is preliminary data.</text>
</comment>
<evidence type="ECO:0000256" key="11">
    <source>
        <dbReference type="ARBA" id="ARBA00023294"/>
    </source>
</evidence>
<evidence type="ECO:0000259" key="15">
    <source>
        <dbReference type="Pfam" id="PF01490"/>
    </source>
</evidence>
<accession>A0A6A1V6X2</accession>
<evidence type="ECO:0000313" key="17">
    <source>
        <dbReference type="Proteomes" id="UP000516437"/>
    </source>
</evidence>
<dbReference type="InterPro" id="IPR013057">
    <property type="entry name" value="AA_transpt_TM"/>
</dbReference>
<feature type="transmembrane region" description="Helical" evidence="14">
    <location>
        <begin position="314"/>
        <end position="335"/>
    </location>
</feature>
<keyword evidence="5" id="KW-1003">Cell membrane</keyword>
<dbReference type="FunFam" id="1.20.1740.10:FF:000055">
    <property type="entry name" value="Amino acid permease 6"/>
    <property type="match status" value="1"/>
</dbReference>
<name>A0A6A1V6X2_9ROSI</name>
<comment type="similarity">
    <text evidence="13">Belongs to the amino acid/polyamine transporter 2 family. Amino acid/auxin permease (AAAP) (TC 2.A.18.2) subfamily.</text>
</comment>
<feature type="transmembrane region" description="Helical" evidence="14">
    <location>
        <begin position="384"/>
        <end position="411"/>
    </location>
</feature>
<evidence type="ECO:0000256" key="14">
    <source>
        <dbReference type="SAM" id="Phobius"/>
    </source>
</evidence>